<evidence type="ECO:0000313" key="1">
    <source>
        <dbReference type="EMBL" id="ONM23204.1"/>
    </source>
</evidence>
<gene>
    <name evidence="1" type="ORF">ZEAMMB73_Zm00001d006246</name>
</gene>
<protein>
    <submittedName>
        <fullName evidence="1">La-related protein 1C</fullName>
    </submittedName>
</protein>
<sequence>MQPHAIFGELNRSLVENYMEESCKLTHLHDNLDACYTSLRTNVKLDQILARLGASVPAQAIDRSTPCCILASSVAWLTGS</sequence>
<name>A0A1D6EU56_MAIZE</name>
<organism evidence="1">
    <name type="scientific">Zea mays</name>
    <name type="common">Maize</name>
    <dbReference type="NCBI Taxonomy" id="4577"/>
    <lineage>
        <taxon>Eukaryota</taxon>
        <taxon>Viridiplantae</taxon>
        <taxon>Streptophyta</taxon>
        <taxon>Embryophyta</taxon>
        <taxon>Tracheophyta</taxon>
        <taxon>Spermatophyta</taxon>
        <taxon>Magnoliopsida</taxon>
        <taxon>Liliopsida</taxon>
        <taxon>Poales</taxon>
        <taxon>Poaceae</taxon>
        <taxon>PACMAD clade</taxon>
        <taxon>Panicoideae</taxon>
        <taxon>Andropogonodae</taxon>
        <taxon>Andropogoneae</taxon>
        <taxon>Tripsacinae</taxon>
        <taxon>Zea</taxon>
    </lineage>
</organism>
<dbReference type="AlphaFoldDB" id="A0A1D6EU56"/>
<dbReference type="EMBL" id="CM007648">
    <property type="protein sequence ID" value="ONM23204.1"/>
    <property type="molecule type" value="Genomic_DNA"/>
</dbReference>
<proteinExistence type="predicted"/>
<reference evidence="1" key="1">
    <citation type="submission" date="2015-12" db="EMBL/GenBank/DDBJ databases">
        <title>Update maize B73 reference genome by single molecule sequencing technologies.</title>
        <authorList>
            <consortium name="Maize Genome Sequencing Project"/>
            <person name="Ware D."/>
        </authorList>
    </citation>
    <scope>NUCLEOTIDE SEQUENCE [LARGE SCALE GENOMIC DNA]</scope>
    <source>
        <tissue evidence="1">Seedling</tissue>
    </source>
</reference>
<accession>A0A1D6EU56</accession>